<sequence length="475" mass="55025">MGDAEDGEENRVVLDWPVRDVKQLLAILQAKLPKKDNIGFQRRIRKVKWGDITVGDHSSEECRTQFERLIGSQRTFRILEEIVRDAVTWVEDPGSSKAKEKDHPDFPKKPIPSYMKFHHEMFAKVKARNPELTQADLSKKVTKRWNKLSDEERAVYNAAYQDEMLQFKRRKAEFFAFHPEFAQKKKGQKGDSETAKSRRGQSKRPSPPKTPFDHYVESRLSADASEAEKKEQKEALKVKWADMSDKRKAKYIELSLGEQKEYEEKLEEFRVQHPDAPVKRRMKCVTQADLDVLGEAYGRPKAPAGHSGYNLFCSEFRGKGDIRGWMAKSSAEWKLLSPEQKAVYTDRSKAALKEYHKACEVYLAGLPEEKRDDERKVLKYEPQPSTVAANGSTKKRRRNEADCGIENKKRKSQNESSPVSAVTFYMLEEREKFQKKFPEVKDANLKQLMTLAFDKLPDKEKKRFHEMVAKLAQCV</sequence>
<dbReference type="InterPro" id="IPR036910">
    <property type="entry name" value="HMG_box_dom_sf"/>
</dbReference>
<dbReference type="Gene3D" id="1.10.30.10">
    <property type="entry name" value="High mobility group box domain"/>
    <property type="match status" value="4"/>
</dbReference>
<feature type="region of interest" description="Disordered" evidence="5">
    <location>
        <begin position="374"/>
        <end position="416"/>
    </location>
</feature>
<keyword evidence="3 4" id="KW-0539">Nucleus</keyword>
<comment type="subcellular location">
    <subcellularLocation>
        <location evidence="1">Nucleus</location>
    </subcellularLocation>
</comment>
<dbReference type="Proteomes" id="UP000192578">
    <property type="component" value="Unassembled WGS sequence"/>
</dbReference>
<comment type="caution">
    <text evidence="7">The sequence shown here is derived from an EMBL/GenBank/DDBJ whole genome shotgun (WGS) entry which is preliminary data.</text>
</comment>
<evidence type="ECO:0000256" key="4">
    <source>
        <dbReference type="PROSITE-ProRule" id="PRU00267"/>
    </source>
</evidence>
<accession>A0A1W0WTG0</accession>
<organism evidence="7 8">
    <name type="scientific">Hypsibius exemplaris</name>
    <name type="common">Freshwater tardigrade</name>
    <dbReference type="NCBI Taxonomy" id="2072580"/>
    <lineage>
        <taxon>Eukaryota</taxon>
        <taxon>Metazoa</taxon>
        <taxon>Ecdysozoa</taxon>
        <taxon>Tardigrada</taxon>
        <taxon>Eutardigrada</taxon>
        <taxon>Parachela</taxon>
        <taxon>Hypsibioidea</taxon>
        <taxon>Hypsibiidae</taxon>
        <taxon>Hypsibius</taxon>
    </lineage>
</organism>
<evidence type="ECO:0000256" key="5">
    <source>
        <dbReference type="SAM" id="MobiDB-lite"/>
    </source>
</evidence>
<dbReference type="OrthoDB" id="498543at2759"/>
<proteinExistence type="predicted"/>
<evidence type="ECO:0000259" key="6">
    <source>
        <dbReference type="PROSITE" id="PS50118"/>
    </source>
</evidence>
<reference evidence="8" key="1">
    <citation type="submission" date="2017-01" db="EMBL/GenBank/DDBJ databases">
        <title>Comparative genomics of anhydrobiosis in the tardigrade Hypsibius dujardini.</title>
        <authorList>
            <person name="Yoshida Y."/>
            <person name="Koutsovoulos G."/>
            <person name="Laetsch D."/>
            <person name="Stevens L."/>
            <person name="Kumar S."/>
            <person name="Horikawa D."/>
            <person name="Ishino K."/>
            <person name="Komine S."/>
            <person name="Tomita M."/>
            <person name="Blaxter M."/>
            <person name="Arakawa K."/>
        </authorList>
    </citation>
    <scope>NUCLEOTIDE SEQUENCE [LARGE SCALE GENOMIC DNA]</scope>
    <source>
        <strain evidence="8">Z151</strain>
    </source>
</reference>
<keyword evidence="8" id="KW-1185">Reference proteome</keyword>
<dbReference type="PANTHER" id="PTHR46318:SF3">
    <property type="entry name" value="UPSTREAM BINDING TRANSCRIPTION FACTOR"/>
    <property type="match status" value="1"/>
</dbReference>
<dbReference type="EMBL" id="MTYJ01000049">
    <property type="protein sequence ID" value="OQV18433.1"/>
    <property type="molecule type" value="Genomic_DNA"/>
</dbReference>
<dbReference type="AlphaFoldDB" id="A0A1W0WTG0"/>
<protein>
    <submittedName>
        <fullName evidence="7">Nucleolar transcription factor 1</fullName>
    </submittedName>
</protein>
<dbReference type="PANTHER" id="PTHR46318">
    <property type="entry name" value="UPSTREAM BINDING TRANSCRIPTION FACTOR"/>
    <property type="match status" value="1"/>
</dbReference>
<dbReference type="SUPFAM" id="SSF47095">
    <property type="entry name" value="HMG-box"/>
    <property type="match status" value="4"/>
</dbReference>
<feature type="compositionally biased region" description="Polar residues" evidence="5">
    <location>
        <begin position="383"/>
        <end position="392"/>
    </location>
</feature>
<dbReference type="InterPro" id="IPR009071">
    <property type="entry name" value="HMG_box_dom"/>
</dbReference>
<feature type="DNA-binding region" description="HMG box" evidence="4">
    <location>
        <begin position="202"/>
        <end position="270"/>
    </location>
</feature>
<dbReference type="InterPro" id="IPR051762">
    <property type="entry name" value="UBF1"/>
</dbReference>
<dbReference type="GO" id="GO:0005634">
    <property type="term" value="C:nucleus"/>
    <property type="evidence" value="ECO:0007669"/>
    <property type="project" value="UniProtKB-SubCell"/>
</dbReference>
<feature type="DNA-binding region" description="HMG box" evidence="4">
    <location>
        <begin position="107"/>
        <end position="175"/>
    </location>
</feature>
<evidence type="ECO:0000313" key="7">
    <source>
        <dbReference type="EMBL" id="OQV18433.1"/>
    </source>
</evidence>
<evidence type="ECO:0000256" key="3">
    <source>
        <dbReference type="ARBA" id="ARBA00023242"/>
    </source>
</evidence>
<dbReference type="SMART" id="SM00398">
    <property type="entry name" value="HMG"/>
    <property type="match status" value="4"/>
</dbReference>
<dbReference type="PROSITE" id="PS50118">
    <property type="entry name" value="HMG_BOX_2"/>
    <property type="match status" value="2"/>
</dbReference>
<dbReference type="Pfam" id="PF00505">
    <property type="entry name" value="HMG_box"/>
    <property type="match status" value="1"/>
</dbReference>
<evidence type="ECO:0000256" key="1">
    <source>
        <dbReference type="ARBA" id="ARBA00004123"/>
    </source>
</evidence>
<name>A0A1W0WTG0_HYPEX</name>
<feature type="region of interest" description="Disordered" evidence="5">
    <location>
        <begin position="183"/>
        <end position="214"/>
    </location>
</feature>
<dbReference type="GO" id="GO:0003677">
    <property type="term" value="F:DNA binding"/>
    <property type="evidence" value="ECO:0007669"/>
    <property type="project" value="UniProtKB-UniRule"/>
</dbReference>
<evidence type="ECO:0000256" key="2">
    <source>
        <dbReference type="ARBA" id="ARBA00023125"/>
    </source>
</evidence>
<feature type="domain" description="HMG box" evidence="6">
    <location>
        <begin position="202"/>
        <end position="270"/>
    </location>
</feature>
<dbReference type="CDD" id="cd21999">
    <property type="entry name" value="HMG-box_UBF1_rpt2"/>
    <property type="match status" value="1"/>
</dbReference>
<feature type="domain" description="HMG box" evidence="6">
    <location>
        <begin position="107"/>
        <end position="175"/>
    </location>
</feature>
<evidence type="ECO:0000313" key="8">
    <source>
        <dbReference type="Proteomes" id="UP000192578"/>
    </source>
</evidence>
<keyword evidence="2 4" id="KW-0238">DNA-binding</keyword>
<gene>
    <name evidence="7" type="ORF">BV898_07444</name>
</gene>